<dbReference type="PANTHER" id="PTHR37422">
    <property type="entry name" value="TEICHURONIC ACID BIOSYNTHESIS PROTEIN TUAE"/>
    <property type="match status" value="1"/>
</dbReference>
<dbReference type="AlphaFoldDB" id="A0A0G9ML67"/>
<keyword evidence="2" id="KW-0812">Transmembrane</keyword>
<dbReference type="PANTHER" id="PTHR37422:SF13">
    <property type="entry name" value="LIPOPOLYSACCHARIDE BIOSYNTHESIS PROTEIN PA4999-RELATED"/>
    <property type="match status" value="1"/>
</dbReference>
<comment type="caution">
    <text evidence="3">The sequence shown here is derived from an EMBL/GenBank/DDBJ whole genome shotgun (WGS) entry which is preliminary data.</text>
</comment>
<feature type="transmembrane region" description="Helical" evidence="2">
    <location>
        <begin position="188"/>
        <end position="208"/>
    </location>
</feature>
<evidence type="ECO:0000313" key="4">
    <source>
        <dbReference type="Proteomes" id="UP000053070"/>
    </source>
</evidence>
<keyword evidence="2" id="KW-1133">Transmembrane helix</keyword>
<keyword evidence="4" id="KW-1185">Reference proteome</keyword>
<dbReference type="STRING" id="502682.BMF35_a0510"/>
<evidence type="ECO:0000313" key="3">
    <source>
        <dbReference type="EMBL" id="KLE31435.1"/>
    </source>
</evidence>
<evidence type="ECO:0000256" key="1">
    <source>
        <dbReference type="SAM" id="MobiDB-lite"/>
    </source>
</evidence>
<dbReference type="EMBL" id="LBHC01000002">
    <property type="protein sequence ID" value="KLE31435.1"/>
    <property type="molecule type" value="Genomic_DNA"/>
</dbReference>
<evidence type="ECO:0000256" key="2">
    <source>
        <dbReference type="SAM" id="Phobius"/>
    </source>
</evidence>
<feature type="transmembrane region" description="Helical" evidence="2">
    <location>
        <begin position="131"/>
        <end position="149"/>
    </location>
</feature>
<name>A0A0G9ML67_9SPHN</name>
<feature type="transmembrane region" description="Helical" evidence="2">
    <location>
        <begin position="220"/>
        <end position="243"/>
    </location>
</feature>
<feature type="transmembrane region" description="Helical" evidence="2">
    <location>
        <begin position="335"/>
        <end position="363"/>
    </location>
</feature>
<sequence>MSALPALPRLPWHSTFRPRLTRRLAPVLILVYAALLPRELSLDLAGANLFPYRIALFALAPIAVARLLARPVQPSVIDLFAGFASIWFVLALFVTTTPVTALITGTSLALDFGFAYLIGRAFIRSANDLRTIFYYTLPGLAVVAVILAYESISHDIFLRPLIADILGKPEPVLVSRVRWGLVRAAGPFPHPILGGVFLATILPLAVYFTSNWRQLAPAAFVAVSSFFVVSATAVLAFALAAFMMGAYTVQRISRVPVFLLLGLYAILLYLMLSVVSESGPVSFFVRNFTLDPSTGYYRMLIWQYAGAEAVAHPWVGIGLRDWTRQDWMGDSVDSYWLYLALRYGFPASIASAAVMVGTVTLLVKTSGRRSARDQYLAVALAILLSCVIFSGFSVHLWEGLHTWIIMLCGASVSYAKEFRSADLTRNSDAAPPADKPTQGRSFAT</sequence>
<feature type="transmembrane region" description="Helical" evidence="2">
    <location>
        <begin position="49"/>
        <end position="69"/>
    </location>
</feature>
<feature type="transmembrane region" description="Helical" evidence="2">
    <location>
        <begin position="375"/>
        <end position="394"/>
    </location>
</feature>
<feature type="transmembrane region" description="Helical" evidence="2">
    <location>
        <begin position="255"/>
        <end position="275"/>
    </location>
</feature>
<dbReference type="PATRIC" id="fig|502682.8.peg.1537"/>
<dbReference type="Proteomes" id="UP000053070">
    <property type="component" value="Unassembled WGS sequence"/>
</dbReference>
<proteinExistence type="predicted"/>
<gene>
    <name evidence="3" type="ORF">AAW01_07530</name>
</gene>
<protein>
    <submittedName>
        <fullName evidence="3">Uncharacterized protein</fullName>
    </submittedName>
</protein>
<organism evidence="3 4">
    <name type="scientific">Aurantiacibacter gangjinensis</name>
    <dbReference type="NCBI Taxonomy" id="502682"/>
    <lineage>
        <taxon>Bacteria</taxon>
        <taxon>Pseudomonadati</taxon>
        <taxon>Pseudomonadota</taxon>
        <taxon>Alphaproteobacteria</taxon>
        <taxon>Sphingomonadales</taxon>
        <taxon>Erythrobacteraceae</taxon>
        <taxon>Aurantiacibacter</taxon>
    </lineage>
</organism>
<reference evidence="3 4" key="1">
    <citation type="submission" date="2015-04" db="EMBL/GenBank/DDBJ databases">
        <title>The draft genome sequence of Erythrobacr gangjinensis K7-2.</title>
        <authorList>
            <person name="Zhuang L."/>
            <person name="Liu Y."/>
            <person name="Shao Z."/>
        </authorList>
    </citation>
    <scope>NUCLEOTIDE SEQUENCE [LARGE SCALE GENOMIC DNA]</scope>
    <source>
        <strain evidence="3 4">K7-2</strain>
    </source>
</reference>
<feature type="transmembrane region" description="Helical" evidence="2">
    <location>
        <begin position="76"/>
        <end position="94"/>
    </location>
</feature>
<feature type="transmembrane region" description="Helical" evidence="2">
    <location>
        <begin position="20"/>
        <end position="37"/>
    </location>
</feature>
<dbReference type="InterPro" id="IPR051533">
    <property type="entry name" value="WaaL-like"/>
</dbReference>
<feature type="region of interest" description="Disordered" evidence="1">
    <location>
        <begin position="425"/>
        <end position="444"/>
    </location>
</feature>
<keyword evidence="2" id="KW-0472">Membrane</keyword>
<accession>A0A0G9ML67</accession>